<organism evidence="2 3">
    <name type="scientific">Coemansia guatemalensis</name>
    <dbReference type="NCBI Taxonomy" id="2761395"/>
    <lineage>
        <taxon>Eukaryota</taxon>
        <taxon>Fungi</taxon>
        <taxon>Fungi incertae sedis</taxon>
        <taxon>Zoopagomycota</taxon>
        <taxon>Kickxellomycotina</taxon>
        <taxon>Kickxellomycetes</taxon>
        <taxon>Kickxellales</taxon>
        <taxon>Kickxellaceae</taxon>
        <taxon>Coemansia</taxon>
    </lineage>
</organism>
<dbReference type="AlphaFoldDB" id="A0A9W8HWD1"/>
<gene>
    <name evidence="2" type="ORF">H4R20_005065</name>
</gene>
<accession>A0A9W8HWD1</accession>
<evidence type="ECO:0000313" key="2">
    <source>
        <dbReference type="EMBL" id="KAJ2797785.1"/>
    </source>
</evidence>
<feature type="region of interest" description="Disordered" evidence="1">
    <location>
        <begin position="1"/>
        <end position="27"/>
    </location>
</feature>
<dbReference type="EMBL" id="JANBUO010001546">
    <property type="protein sequence ID" value="KAJ2797785.1"/>
    <property type="molecule type" value="Genomic_DNA"/>
</dbReference>
<protein>
    <submittedName>
        <fullName evidence="2">Uncharacterized protein</fullName>
    </submittedName>
</protein>
<keyword evidence="3" id="KW-1185">Reference proteome</keyword>
<dbReference type="Gene3D" id="3.80.10.10">
    <property type="entry name" value="Ribonuclease Inhibitor"/>
    <property type="match status" value="1"/>
</dbReference>
<comment type="caution">
    <text evidence="2">The sequence shown here is derived from an EMBL/GenBank/DDBJ whole genome shotgun (WGS) entry which is preliminary data.</text>
</comment>
<proteinExistence type="predicted"/>
<name>A0A9W8HWD1_9FUNG</name>
<dbReference type="Proteomes" id="UP001140094">
    <property type="component" value="Unassembled WGS sequence"/>
</dbReference>
<dbReference type="InterPro" id="IPR032675">
    <property type="entry name" value="LRR_dom_sf"/>
</dbReference>
<sequence length="634" mass="67963">MEQNHDMQISALSTHSDQYQSPQPGAAPSQRLPFELLLAVCAQLPQCACYSAAGARKFGSGCEAGHPPGAFGRTELSTLRQTSRAWRAAALRAGVAEIVVSSRWMGGGRLQALHAAHGAWVRRVAFRMADVRGGDACAQLEAALALGWARLDAVAVEWFSGRAEDHARIAAAVRRHASRVREVSLHDKNAVLGAQAWPAGVTRLGLRPFGYSQHWAALRPAERGGAEAVRRMRLTALATGGADVTPQLMAALHTTQPRLALLTVEHAWLDALATNFCLPRLTRLVLENVAVPPGSVKLPVSARMFPALRELSVRHVWRHAGAASARGAELLQDATWLRAMWADPWPRLRVLALPALADTDAALLPHACPVLERLVTHSLDYAGPPLSAAGLVALLRALPRLRYLSIEQRRADGTPGYRILPAALGRLLGDSDDDDAFGRRVLAKRASTASTLVSPGISPISEPDADVDADTDVASDIASVDSVPLEPTPDVVDSFFSSSTSAPLLSTELTTLVLPRAAFTAAMIDSLVRQLPSLARLSVALRGDAFPTPAKGADPLAWHHSALRWLGLTADEDTLADAQHMAAWLRRRFPALEECSTSLGRAHRRAVAELRDAAPAVRFTRLSSRALQAATPCN</sequence>
<reference evidence="2" key="1">
    <citation type="submission" date="2022-07" db="EMBL/GenBank/DDBJ databases">
        <title>Phylogenomic reconstructions and comparative analyses of Kickxellomycotina fungi.</title>
        <authorList>
            <person name="Reynolds N.K."/>
            <person name="Stajich J.E."/>
            <person name="Barry K."/>
            <person name="Grigoriev I.V."/>
            <person name="Crous P."/>
            <person name="Smith M.E."/>
        </authorList>
    </citation>
    <scope>NUCLEOTIDE SEQUENCE</scope>
    <source>
        <strain evidence="2">NRRL 1565</strain>
    </source>
</reference>
<dbReference type="OrthoDB" id="5587730at2759"/>
<feature type="compositionally biased region" description="Polar residues" evidence="1">
    <location>
        <begin position="1"/>
        <end position="23"/>
    </location>
</feature>
<evidence type="ECO:0000256" key="1">
    <source>
        <dbReference type="SAM" id="MobiDB-lite"/>
    </source>
</evidence>
<evidence type="ECO:0000313" key="3">
    <source>
        <dbReference type="Proteomes" id="UP001140094"/>
    </source>
</evidence>